<evidence type="ECO:0000313" key="2">
    <source>
        <dbReference type="EMBL" id="GFO13663.1"/>
    </source>
</evidence>
<gene>
    <name evidence="2" type="ORF">PoB_004016800</name>
</gene>
<feature type="region of interest" description="Disordered" evidence="1">
    <location>
        <begin position="45"/>
        <end position="66"/>
    </location>
</feature>
<protein>
    <submittedName>
        <fullName evidence="2">Uncharacterized protein</fullName>
    </submittedName>
</protein>
<accession>A0AAV4B4F9</accession>
<feature type="region of interest" description="Disordered" evidence="1">
    <location>
        <begin position="1"/>
        <end position="27"/>
    </location>
</feature>
<dbReference type="Proteomes" id="UP000735302">
    <property type="component" value="Unassembled WGS sequence"/>
</dbReference>
<keyword evidence="3" id="KW-1185">Reference proteome</keyword>
<feature type="compositionally biased region" description="Polar residues" evidence="1">
    <location>
        <begin position="54"/>
        <end position="66"/>
    </location>
</feature>
<evidence type="ECO:0000256" key="1">
    <source>
        <dbReference type="SAM" id="MobiDB-lite"/>
    </source>
</evidence>
<dbReference type="AlphaFoldDB" id="A0AAV4B4F9"/>
<proteinExistence type="predicted"/>
<dbReference type="EMBL" id="BLXT01004491">
    <property type="protein sequence ID" value="GFO13663.1"/>
    <property type="molecule type" value="Genomic_DNA"/>
</dbReference>
<comment type="caution">
    <text evidence="2">The sequence shown here is derived from an EMBL/GenBank/DDBJ whole genome shotgun (WGS) entry which is preliminary data.</text>
</comment>
<reference evidence="2 3" key="1">
    <citation type="journal article" date="2021" name="Elife">
        <title>Chloroplast acquisition without the gene transfer in kleptoplastic sea slugs, Plakobranchus ocellatus.</title>
        <authorList>
            <person name="Maeda T."/>
            <person name="Takahashi S."/>
            <person name="Yoshida T."/>
            <person name="Shimamura S."/>
            <person name="Takaki Y."/>
            <person name="Nagai Y."/>
            <person name="Toyoda A."/>
            <person name="Suzuki Y."/>
            <person name="Arimoto A."/>
            <person name="Ishii H."/>
            <person name="Satoh N."/>
            <person name="Nishiyama T."/>
            <person name="Hasebe M."/>
            <person name="Maruyama T."/>
            <person name="Minagawa J."/>
            <person name="Obokata J."/>
            <person name="Shigenobu S."/>
        </authorList>
    </citation>
    <scope>NUCLEOTIDE SEQUENCE [LARGE SCALE GENOMIC DNA]</scope>
</reference>
<organism evidence="2 3">
    <name type="scientific">Plakobranchus ocellatus</name>
    <dbReference type="NCBI Taxonomy" id="259542"/>
    <lineage>
        <taxon>Eukaryota</taxon>
        <taxon>Metazoa</taxon>
        <taxon>Spiralia</taxon>
        <taxon>Lophotrochozoa</taxon>
        <taxon>Mollusca</taxon>
        <taxon>Gastropoda</taxon>
        <taxon>Heterobranchia</taxon>
        <taxon>Euthyneura</taxon>
        <taxon>Panpulmonata</taxon>
        <taxon>Sacoglossa</taxon>
        <taxon>Placobranchoidea</taxon>
        <taxon>Plakobranchidae</taxon>
        <taxon>Plakobranchus</taxon>
    </lineage>
</organism>
<name>A0AAV4B4F9_9GAST</name>
<sequence length="66" mass="6924">MITQRLWLSGPPPGQGAGDGARTRNRRVPADLRVDSLSAVPLTAPIGHKKSPMRYQSSAASATVLG</sequence>
<evidence type="ECO:0000313" key="3">
    <source>
        <dbReference type="Proteomes" id="UP000735302"/>
    </source>
</evidence>